<feature type="domain" description="ABC transporter" evidence="13">
    <location>
        <begin position="1046"/>
        <end position="1284"/>
    </location>
</feature>
<dbReference type="FunFam" id="3.40.50.300:FF:000251">
    <property type="entry name" value="ABC transporter B family member 19"/>
    <property type="match status" value="1"/>
</dbReference>
<dbReference type="InterPro" id="IPR011527">
    <property type="entry name" value="ABC1_TM_dom"/>
</dbReference>
<evidence type="ECO:0000256" key="3">
    <source>
        <dbReference type="ARBA" id="ARBA00022448"/>
    </source>
</evidence>
<feature type="compositionally biased region" description="Basic and acidic residues" evidence="11">
    <location>
        <begin position="1"/>
        <end position="20"/>
    </location>
</feature>
<evidence type="ECO:0000313" key="16">
    <source>
        <dbReference type="Proteomes" id="UP000016922"/>
    </source>
</evidence>
<dbReference type="eggNOG" id="KOG0055">
    <property type="taxonomic scope" value="Eukaryota"/>
</dbReference>
<evidence type="ECO:0000256" key="4">
    <source>
        <dbReference type="ARBA" id="ARBA00022692"/>
    </source>
</evidence>
<reference evidence="15 16" key="1">
    <citation type="journal article" date="2013" name="BMC Genomics">
        <title>Genomics-driven discovery of the pneumocandin biosynthetic gene cluster in the fungus Glarea lozoyensis.</title>
        <authorList>
            <person name="Chen L."/>
            <person name="Yue Q."/>
            <person name="Zhang X."/>
            <person name="Xiang M."/>
            <person name="Wang C."/>
            <person name="Li S."/>
            <person name="Che Y."/>
            <person name="Ortiz-Lopez F.J."/>
            <person name="Bills G.F."/>
            <person name="Liu X."/>
            <person name="An Z."/>
        </authorList>
    </citation>
    <scope>NUCLEOTIDE SEQUENCE [LARGE SCALE GENOMIC DNA]</scope>
    <source>
        <strain evidence="16">ATCC 20868 / MF5171</strain>
    </source>
</reference>
<keyword evidence="7" id="KW-0067">ATP-binding</keyword>
<dbReference type="FunFam" id="3.40.50.300:FF:000913">
    <property type="entry name" value="ABC multidrug transporter SitT"/>
    <property type="match status" value="1"/>
</dbReference>
<keyword evidence="10" id="KW-0408">Iron</keyword>
<dbReference type="CDD" id="cd03249">
    <property type="entry name" value="ABC_MTABC3_MDL1_MDL2"/>
    <property type="match status" value="2"/>
</dbReference>
<dbReference type="PANTHER" id="PTHR43394:SF11">
    <property type="entry name" value="ATP-BINDING CASSETTE TRANSPORTER"/>
    <property type="match status" value="1"/>
</dbReference>
<dbReference type="InterPro" id="IPR036640">
    <property type="entry name" value="ABC1_TM_sf"/>
</dbReference>
<dbReference type="GO" id="GO:0005743">
    <property type="term" value="C:mitochondrial inner membrane"/>
    <property type="evidence" value="ECO:0007669"/>
    <property type="project" value="TreeGrafter"/>
</dbReference>
<evidence type="ECO:0000256" key="10">
    <source>
        <dbReference type="PIRSR" id="PIRSR602401-1"/>
    </source>
</evidence>
<dbReference type="PROSITE" id="PS50929">
    <property type="entry name" value="ABC_TM1F"/>
    <property type="match status" value="2"/>
</dbReference>
<feature type="transmembrane region" description="Helical" evidence="12">
    <location>
        <begin position="768"/>
        <end position="790"/>
    </location>
</feature>
<dbReference type="GO" id="GO:0090374">
    <property type="term" value="P:oligopeptide export from mitochondrion"/>
    <property type="evidence" value="ECO:0007669"/>
    <property type="project" value="TreeGrafter"/>
</dbReference>
<keyword evidence="10" id="KW-0349">Heme</keyword>
<comment type="subcellular location">
    <subcellularLocation>
        <location evidence="1">Membrane</location>
        <topology evidence="1">Multi-pass membrane protein</topology>
    </subcellularLocation>
</comment>
<name>S3D2M8_GLAL2</name>
<evidence type="ECO:0000256" key="8">
    <source>
        <dbReference type="ARBA" id="ARBA00022989"/>
    </source>
</evidence>
<comment type="similarity">
    <text evidence="2">Belongs to the ABC transporter superfamily. ABCB family. Multidrug resistance exporter (TC 3.A.1.201) subfamily.</text>
</comment>
<dbReference type="InterPro" id="IPR017871">
    <property type="entry name" value="ABC_transporter-like_CS"/>
</dbReference>
<feature type="transmembrane region" description="Helical" evidence="12">
    <location>
        <begin position="718"/>
        <end position="735"/>
    </location>
</feature>
<dbReference type="eggNOG" id="KOG0157">
    <property type="taxonomic scope" value="Eukaryota"/>
</dbReference>
<feature type="transmembrane region" description="Helical" evidence="12">
    <location>
        <begin position="231"/>
        <end position="250"/>
    </location>
</feature>
<dbReference type="InterPro" id="IPR027417">
    <property type="entry name" value="P-loop_NTPase"/>
</dbReference>
<accession>S3D2M8</accession>
<dbReference type="SMART" id="SM00382">
    <property type="entry name" value="AAA"/>
    <property type="match status" value="2"/>
</dbReference>
<feature type="domain" description="ABC transporter" evidence="13">
    <location>
        <begin position="406"/>
        <end position="647"/>
    </location>
</feature>
<dbReference type="CDD" id="cd18578">
    <property type="entry name" value="ABC_6TM_Pgp_ABCB1_D2_like"/>
    <property type="match status" value="1"/>
</dbReference>
<dbReference type="Pfam" id="PF00005">
    <property type="entry name" value="ABC_tran"/>
    <property type="match status" value="2"/>
</dbReference>
<keyword evidence="9 12" id="KW-0472">Membrane</keyword>
<feature type="binding site" description="axial binding residue" evidence="10">
    <location>
        <position position="1770"/>
    </location>
    <ligand>
        <name>heme</name>
        <dbReference type="ChEBI" id="CHEBI:30413"/>
    </ligand>
    <ligandPart>
        <name>Fe</name>
        <dbReference type="ChEBI" id="CHEBI:18248"/>
    </ligandPart>
</feature>
<gene>
    <name evidence="15" type="ORF">GLAREA_12717</name>
</gene>
<dbReference type="SUPFAM" id="SSF52540">
    <property type="entry name" value="P-loop containing nucleoside triphosphate hydrolases"/>
    <property type="match status" value="2"/>
</dbReference>
<dbReference type="GO" id="GO:0004497">
    <property type="term" value="F:monooxygenase activity"/>
    <property type="evidence" value="ECO:0007669"/>
    <property type="project" value="InterPro"/>
</dbReference>
<keyword evidence="5" id="KW-0677">Repeat</keyword>
<feature type="transmembrane region" description="Helical" evidence="12">
    <location>
        <begin position="204"/>
        <end position="225"/>
    </location>
</feature>
<dbReference type="CDD" id="cd18577">
    <property type="entry name" value="ABC_6TM_Pgp_ABCB1_D1_like"/>
    <property type="match status" value="1"/>
</dbReference>
<dbReference type="GeneID" id="19471757"/>
<dbReference type="InterPro" id="IPR036396">
    <property type="entry name" value="Cyt_P450_sf"/>
</dbReference>
<evidence type="ECO:0000256" key="9">
    <source>
        <dbReference type="ARBA" id="ARBA00023136"/>
    </source>
</evidence>
<dbReference type="InterPro" id="IPR001128">
    <property type="entry name" value="Cyt_P450"/>
</dbReference>
<dbReference type="RefSeq" id="XP_008081689.1">
    <property type="nucleotide sequence ID" value="XM_008083498.1"/>
</dbReference>
<keyword evidence="4 12" id="KW-0812">Transmembrane</keyword>
<dbReference type="Pfam" id="PF00067">
    <property type="entry name" value="p450"/>
    <property type="match status" value="1"/>
</dbReference>
<dbReference type="GO" id="GO:0016887">
    <property type="term" value="F:ATP hydrolysis activity"/>
    <property type="evidence" value="ECO:0007669"/>
    <property type="project" value="InterPro"/>
</dbReference>
<keyword evidence="3" id="KW-0813">Transport</keyword>
<dbReference type="GO" id="GO:0015421">
    <property type="term" value="F:ABC-type oligopeptide transporter activity"/>
    <property type="evidence" value="ECO:0007669"/>
    <property type="project" value="TreeGrafter"/>
</dbReference>
<protein>
    <submittedName>
        <fullName evidence="15">Cytochrome P450</fullName>
    </submittedName>
</protein>
<keyword evidence="10" id="KW-0479">Metal-binding</keyword>
<feature type="transmembrane region" description="Helical" evidence="12">
    <location>
        <begin position="844"/>
        <end position="862"/>
    </location>
</feature>
<dbReference type="OrthoDB" id="6500128at2759"/>
<dbReference type="PRINTS" id="PR00385">
    <property type="entry name" value="P450"/>
</dbReference>
<dbReference type="SUPFAM" id="SSF90123">
    <property type="entry name" value="ABC transporter transmembrane region"/>
    <property type="match status" value="2"/>
</dbReference>
<dbReference type="Gene3D" id="1.10.630.10">
    <property type="entry name" value="Cytochrome P450"/>
    <property type="match status" value="1"/>
</dbReference>
<evidence type="ECO:0000256" key="5">
    <source>
        <dbReference type="ARBA" id="ARBA00022737"/>
    </source>
</evidence>
<dbReference type="GO" id="GO:0016705">
    <property type="term" value="F:oxidoreductase activity, acting on paired donors, with incorporation or reduction of molecular oxygen"/>
    <property type="evidence" value="ECO:0007669"/>
    <property type="project" value="InterPro"/>
</dbReference>
<feature type="transmembrane region" description="Helical" evidence="12">
    <location>
        <begin position="349"/>
        <end position="376"/>
    </location>
</feature>
<dbReference type="Proteomes" id="UP000016922">
    <property type="component" value="Unassembled WGS sequence"/>
</dbReference>
<evidence type="ECO:0000256" key="12">
    <source>
        <dbReference type="SAM" id="Phobius"/>
    </source>
</evidence>
<dbReference type="HOGENOM" id="CLU_000604_17_2_1"/>
<dbReference type="InterPro" id="IPR039421">
    <property type="entry name" value="Type_1_exporter"/>
</dbReference>
<feature type="transmembrane region" description="Helical" evidence="12">
    <location>
        <begin position="868"/>
        <end position="889"/>
    </location>
</feature>
<evidence type="ECO:0000313" key="15">
    <source>
        <dbReference type="EMBL" id="EPE31414.1"/>
    </source>
</evidence>
<feature type="transmembrane region" description="Helical" evidence="12">
    <location>
        <begin position="1323"/>
        <end position="1345"/>
    </location>
</feature>
<feature type="transmembrane region" description="Helical" evidence="12">
    <location>
        <begin position="303"/>
        <end position="329"/>
    </location>
</feature>
<evidence type="ECO:0000256" key="6">
    <source>
        <dbReference type="ARBA" id="ARBA00022741"/>
    </source>
</evidence>
<feature type="transmembrane region" description="Helical" evidence="12">
    <location>
        <begin position="131"/>
        <end position="152"/>
    </location>
</feature>
<dbReference type="GO" id="GO:0005524">
    <property type="term" value="F:ATP binding"/>
    <property type="evidence" value="ECO:0007669"/>
    <property type="project" value="UniProtKB-KW"/>
</dbReference>
<keyword evidence="6" id="KW-0547">Nucleotide-binding</keyword>
<dbReference type="KEGG" id="glz:GLAREA_12717"/>
<dbReference type="PROSITE" id="PS00211">
    <property type="entry name" value="ABC_TRANSPORTER_1"/>
    <property type="match status" value="2"/>
</dbReference>
<organism evidence="15 16">
    <name type="scientific">Glarea lozoyensis (strain ATCC 20868 / MF5171)</name>
    <dbReference type="NCBI Taxonomy" id="1116229"/>
    <lineage>
        <taxon>Eukaryota</taxon>
        <taxon>Fungi</taxon>
        <taxon>Dikarya</taxon>
        <taxon>Ascomycota</taxon>
        <taxon>Pezizomycotina</taxon>
        <taxon>Leotiomycetes</taxon>
        <taxon>Helotiales</taxon>
        <taxon>Helotiaceae</taxon>
        <taxon>Glarea</taxon>
    </lineage>
</organism>
<evidence type="ECO:0000256" key="1">
    <source>
        <dbReference type="ARBA" id="ARBA00004141"/>
    </source>
</evidence>
<keyword evidence="8 12" id="KW-1133">Transmembrane helix</keyword>
<proteinExistence type="inferred from homology"/>
<evidence type="ECO:0000256" key="7">
    <source>
        <dbReference type="ARBA" id="ARBA00022840"/>
    </source>
</evidence>
<feature type="region of interest" description="Disordered" evidence="11">
    <location>
        <begin position="649"/>
        <end position="668"/>
    </location>
</feature>
<evidence type="ECO:0000259" key="13">
    <source>
        <dbReference type="PROSITE" id="PS50893"/>
    </source>
</evidence>
<feature type="transmembrane region" description="Helical" evidence="12">
    <location>
        <begin position="76"/>
        <end position="100"/>
    </location>
</feature>
<dbReference type="Gene3D" id="3.40.50.300">
    <property type="entry name" value="P-loop containing nucleotide triphosphate hydrolases"/>
    <property type="match status" value="2"/>
</dbReference>
<dbReference type="PROSITE" id="PS50893">
    <property type="entry name" value="ABC_TRANSPORTER_2"/>
    <property type="match status" value="2"/>
</dbReference>
<evidence type="ECO:0000256" key="2">
    <source>
        <dbReference type="ARBA" id="ARBA00007577"/>
    </source>
</evidence>
<dbReference type="GO" id="GO:0005506">
    <property type="term" value="F:iron ion binding"/>
    <property type="evidence" value="ECO:0007669"/>
    <property type="project" value="InterPro"/>
</dbReference>
<feature type="transmembrane region" description="Helical" evidence="12">
    <location>
        <begin position="950"/>
        <end position="971"/>
    </location>
</feature>
<comment type="cofactor">
    <cofactor evidence="10">
        <name>heme</name>
        <dbReference type="ChEBI" id="CHEBI:30413"/>
    </cofactor>
</comment>
<dbReference type="InterPro" id="IPR002401">
    <property type="entry name" value="Cyt_P450_E_grp-I"/>
</dbReference>
<dbReference type="EMBL" id="KE145362">
    <property type="protein sequence ID" value="EPE31414.1"/>
    <property type="molecule type" value="Genomic_DNA"/>
</dbReference>
<dbReference type="InterPro" id="IPR003439">
    <property type="entry name" value="ABC_transporter-like_ATP-bd"/>
</dbReference>
<dbReference type="PRINTS" id="PR00463">
    <property type="entry name" value="EP450I"/>
</dbReference>
<sequence>MASSMREMDPLGKSDHDKAANEISSNKSDVNEAKQLPVDTRRLNEEEEGILNLQVNVPDVKIGLATFFRYATRKDLVVFSVSSLCAIAGGAILPLMSVVFGSLAQSFQSFTVLSAVQRNVFNDDLVTKTLYLVYIAIGEYVFISTATFGFIWTGTHVTQRIREEYLSAIMRQNIAFFDTLGTGEVINRITSDLSLVQDGISEKVGFTMTGLATFVAAFVIGFVMYWKLTLILTATLFAVLFSLILTSIVAKKYSVRMILANASAAAVSDEVISSIRNAIAFNTQEKLAKQYDKFLIKSEKAGFGLGIAISGLLATCIAIVELTYALAFWQGSRFLVNSEINLARLLTTVLAIVLGSFALVNIAANFQAFAVALPAAKKIFSTIDRISPMNHEAEDGVTLDHVEGQLKLQNIGHVYPSRPDVCVMEDFSLAFEAGKTTALVGNSGSGKSTIVGLVERFYEPIRGRILLDGYDVSKLNLKWMRQQLALPVLFGTTIYENIRHGLIGTPYEMSSQDIQEQMIFKAAKTANIHDFILALPDGYQTQVGQRGLLMSGGEKQRIAISRAVVSDPKILLLDEATSALDTKSEEVVQVALNAAAKGRTTIIIAHRLSTIKNADKIVVMSGGRIVEQGTHDDLLEKKAAYYALVQAQEMSGPGSNEDPEEGKSKDEDIAYAKPINRDDDTTEFATATTSSPSGDESRNACSSWTLLATFAAFNTPEWPIMLIGLIFSILAGGTYPTQSLFFAKSVSSLALPPAQFAELRSDINFWSWMYFMLAVVAFINFLIQGVALGYGSSKLTSRVASRAFRDIIKQDVSFFDQDEHTVGSLTSFLATQPASLSGFSGSTLGAILNVLSTIISALALSLAISWKLGLVCGATIPVLLASGFYRFWIAAELAKRSKKAYALSASFAAEATSAIRTIASLTREKDVLKLYHETLVEEQRLALATTLKSANLYALSQAFPYLCMALGFWYGGHLISNGEIGMFEFYLCYNALIFTIQSAGRVLAFAPELGKAKNAAVELKILFDREPRIHFSTQLGAPLGKVVGNLEFRNVHFSYSPRSDVRVLQGLSFKVMRGQYIALVGASGCGKSTILALLERFYDPVEGGIIIDDKDISSLHLTQYRNILALVSQEPTLYQGTVRENILLGTDRDDIDDDSIVQACKDADIYDLIMSLPDGFSTSVGTKGVLLSGGQKQRLAIARALIRDPQILLLDEATSALDTESEKSVQAALDKAMRGRTTIAVAHRLSTIQRADVIIVIDRGRVAEQGTHSELLSKRGLKSPPEASKVSGDEGLLHEHDVMVSRAPSLVGQTWEQRTSEFITMHVVLMLFIRAIPNFALLFLLFIIAKAIYNVTSHPLAKYPGPWMYGASSWPAYYDVCTGNSAAKTLALHEKYGSVVRITPRDLSFSSAQAWRDIYGHRKGHKDLERDPRFFFVDPAKASDIIASNEVNHARMKKLIIHAFSDSALRDQEPIILSYCDLLISRLQQELETKDTLDMAAWLNFASFDIIGDLVFGEPFYAMENGEYHWWMSTIFRSFKLGVIIRTAKAYLPGPIGDLLYEILQRIPAIVRIRAKHRGFIRDKTIARLALETDRRDFTAVIMRHNDEKGMSEKEMIANAASLIIAGSESTATTLSGFIFHILSNPRCLLILQKEIWERFASSPVMDFAAVAELPYLQACIEETLRLYPPVPSNMPRMVAKEGMVIDGQFVQGETSVGVHQLSASRSTHNFTDPLKFLPERWLDRSSMGEEFLERYGNDKLAASQPFAMGSRGCIGKNLAYSEMRSIIARLICNFDMELPAESLNWDRQKVYVLWSKPPLNVRLRPRKRA</sequence>
<dbReference type="PANTHER" id="PTHR43394">
    <property type="entry name" value="ATP-DEPENDENT PERMEASE MDL1, MITOCHONDRIAL"/>
    <property type="match status" value="1"/>
</dbReference>
<dbReference type="CDD" id="cd11058">
    <property type="entry name" value="CYP60B-like"/>
    <property type="match status" value="1"/>
</dbReference>
<feature type="domain" description="ABC transmembrane type-1" evidence="14">
    <location>
        <begin position="722"/>
        <end position="1011"/>
    </location>
</feature>
<dbReference type="SUPFAM" id="SSF48264">
    <property type="entry name" value="Cytochrome P450"/>
    <property type="match status" value="1"/>
</dbReference>
<dbReference type="Pfam" id="PF00664">
    <property type="entry name" value="ABC_membrane"/>
    <property type="match status" value="2"/>
</dbReference>
<dbReference type="GO" id="GO:0020037">
    <property type="term" value="F:heme binding"/>
    <property type="evidence" value="ECO:0007669"/>
    <property type="project" value="InterPro"/>
</dbReference>
<feature type="transmembrane region" description="Helical" evidence="12">
    <location>
        <begin position="983"/>
        <end position="1004"/>
    </location>
</feature>
<feature type="domain" description="ABC transmembrane type-1" evidence="14">
    <location>
        <begin position="81"/>
        <end position="370"/>
    </location>
</feature>
<evidence type="ECO:0000259" key="14">
    <source>
        <dbReference type="PROSITE" id="PS50929"/>
    </source>
</evidence>
<evidence type="ECO:0000256" key="11">
    <source>
        <dbReference type="SAM" id="MobiDB-lite"/>
    </source>
</evidence>
<feature type="region of interest" description="Disordered" evidence="11">
    <location>
        <begin position="1"/>
        <end position="37"/>
    </location>
</feature>
<dbReference type="InterPro" id="IPR003593">
    <property type="entry name" value="AAA+_ATPase"/>
</dbReference>
<keyword evidence="16" id="KW-1185">Reference proteome</keyword>
<dbReference type="Gene3D" id="1.20.1560.10">
    <property type="entry name" value="ABC transporter type 1, transmembrane domain"/>
    <property type="match status" value="1"/>
</dbReference>